<name>A0AAD8MEF2_9APIA</name>
<proteinExistence type="predicted"/>
<evidence type="ECO:0000259" key="4">
    <source>
        <dbReference type="PROSITE" id="PS51525"/>
    </source>
</evidence>
<dbReference type="AlphaFoldDB" id="A0AAD8MEF2"/>
<dbReference type="Gene3D" id="1.20.1270.220">
    <property type="match status" value="1"/>
</dbReference>
<feature type="coiled-coil region" evidence="3">
    <location>
        <begin position="225"/>
        <end position="253"/>
    </location>
</feature>
<reference evidence="5" key="2">
    <citation type="submission" date="2023-05" db="EMBL/GenBank/DDBJ databases">
        <authorList>
            <person name="Schelkunov M.I."/>
        </authorList>
    </citation>
    <scope>NUCLEOTIDE SEQUENCE</scope>
    <source>
        <strain evidence="5">Hsosn_3</strain>
        <tissue evidence="5">Leaf</tissue>
    </source>
</reference>
<gene>
    <name evidence="5" type="ORF">POM88_035816</name>
</gene>
<feature type="domain" description="NET" evidence="4">
    <location>
        <begin position="247"/>
        <end position="328"/>
    </location>
</feature>
<evidence type="ECO:0000313" key="6">
    <source>
        <dbReference type="Proteomes" id="UP001237642"/>
    </source>
</evidence>
<evidence type="ECO:0000256" key="3">
    <source>
        <dbReference type="SAM" id="Coils"/>
    </source>
</evidence>
<protein>
    <submittedName>
        <fullName evidence="5">NET domain-containing protein</fullName>
    </submittedName>
</protein>
<accession>A0AAD8MEF2</accession>
<dbReference type="Proteomes" id="UP001237642">
    <property type="component" value="Unassembled WGS sequence"/>
</dbReference>
<dbReference type="EMBL" id="JAUIZM010000008">
    <property type="protein sequence ID" value="KAK1369724.1"/>
    <property type="molecule type" value="Genomic_DNA"/>
</dbReference>
<dbReference type="Pfam" id="PF17035">
    <property type="entry name" value="BET"/>
    <property type="match status" value="1"/>
</dbReference>
<comment type="caution">
    <text evidence="5">The sequence shown here is derived from an EMBL/GenBank/DDBJ whole genome shotgun (WGS) entry which is preliminary data.</text>
</comment>
<dbReference type="InterPro" id="IPR027353">
    <property type="entry name" value="NET_dom"/>
</dbReference>
<dbReference type="PANTHER" id="PTHR45926">
    <property type="entry name" value="OSJNBA0053K19.4 PROTEIN"/>
    <property type="match status" value="1"/>
</dbReference>
<evidence type="ECO:0000256" key="1">
    <source>
        <dbReference type="ARBA" id="ARBA00023015"/>
    </source>
</evidence>
<keyword evidence="3" id="KW-0175">Coiled coil</keyword>
<dbReference type="InterPro" id="IPR038336">
    <property type="entry name" value="NET_sf"/>
</dbReference>
<keyword evidence="1" id="KW-0805">Transcription regulation</keyword>
<keyword evidence="2" id="KW-0804">Transcription</keyword>
<evidence type="ECO:0000313" key="5">
    <source>
        <dbReference type="EMBL" id="KAK1369724.1"/>
    </source>
</evidence>
<organism evidence="5 6">
    <name type="scientific">Heracleum sosnowskyi</name>
    <dbReference type="NCBI Taxonomy" id="360622"/>
    <lineage>
        <taxon>Eukaryota</taxon>
        <taxon>Viridiplantae</taxon>
        <taxon>Streptophyta</taxon>
        <taxon>Embryophyta</taxon>
        <taxon>Tracheophyta</taxon>
        <taxon>Spermatophyta</taxon>
        <taxon>Magnoliopsida</taxon>
        <taxon>eudicotyledons</taxon>
        <taxon>Gunneridae</taxon>
        <taxon>Pentapetalae</taxon>
        <taxon>asterids</taxon>
        <taxon>campanulids</taxon>
        <taxon>Apiales</taxon>
        <taxon>Apiaceae</taxon>
        <taxon>Apioideae</taxon>
        <taxon>apioid superclade</taxon>
        <taxon>Tordylieae</taxon>
        <taxon>Tordyliinae</taxon>
        <taxon>Heracleum</taxon>
    </lineage>
</organism>
<reference evidence="5" key="1">
    <citation type="submission" date="2023-02" db="EMBL/GenBank/DDBJ databases">
        <title>Genome of toxic invasive species Heracleum sosnowskyi carries increased number of genes despite the absence of recent whole-genome duplications.</title>
        <authorList>
            <person name="Schelkunov M."/>
            <person name="Shtratnikova V."/>
            <person name="Makarenko M."/>
            <person name="Klepikova A."/>
            <person name="Omelchenko D."/>
            <person name="Novikova G."/>
            <person name="Obukhova E."/>
            <person name="Bogdanov V."/>
            <person name="Penin A."/>
            <person name="Logacheva M."/>
        </authorList>
    </citation>
    <scope>NUCLEOTIDE SEQUENCE</scope>
    <source>
        <strain evidence="5">Hsosn_3</strain>
        <tissue evidence="5">Leaf</tissue>
    </source>
</reference>
<keyword evidence="6" id="KW-1185">Reference proteome</keyword>
<sequence length="329" mass="37684">MMRRDKSAFEYRLEIVTGTYWKLETIPLFSWIMMEASGDKDLSAEQDKIGPDYFGYYTHEVAYLLSQAEGYFPCGSQTFGLADRNRGIISEADSSNHIYTGKDGSSSGIGALFCNALGASISDFKKERLNALLRQSVPLLTQEVKEIEDPVIALHRIQRYKEKVSTSPAVNGEDNGENPRKKLKLCSSSSSIRSTSPTSSNHNIEVSDDMQLLLRTEGPKVEETMKKMSDELSEMLERKKKELERLLDIVMSNFRPMTLVEKQQLRKLIWRLPPKNLNRVVELIQHSHPSTNNSSDEIFVDIENLDNTTLWRLYYYIQTFENARKNCLM</sequence>
<dbReference type="PROSITE" id="PS51525">
    <property type="entry name" value="NET"/>
    <property type="match status" value="1"/>
</dbReference>
<evidence type="ECO:0000256" key="2">
    <source>
        <dbReference type="ARBA" id="ARBA00023163"/>
    </source>
</evidence>